<feature type="compositionally biased region" description="Basic residues" evidence="1">
    <location>
        <begin position="30"/>
        <end position="42"/>
    </location>
</feature>
<reference evidence="2" key="1">
    <citation type="journal article" date="2021" name="Nat. Commun.">
        <title>Genetic determinants of endophytism in the Arabidopsis root mycobiome.</title>
        <authorList>
            <person name="Mesny F."/>
            <person name="Miyauchi S."/>
            <person name="Thiergart T."/>
            <person name="Pickel B."/>
            <person name="Atanasova L."/>
            <person name="Karlsson M."/>
            <person name="Huettel B."/>
            <person name="Barry K.W."/>
            <person name="Haridas S."/>
            <person name="Chen C."/>
            <person name="Bauer D."/>
            <person name="Andreopoulos W."/>
            <person name="Pangilinan J."/>
            <person name="LaButti K."/>
            <person name="Riley R."/>
            <person name="Lipzen A."/>
            <person name="Clum A."/>
            <person name="Drula E."/>
            <person name="Henrissat B."/>
            <person name="Kohler A."/>
            <person name="Grigoriev I.V."/>
            <person name="Martin F.M."/>
            <person name="Hacquard S."/>
        </authorList>
    </citation>
    <scope>NUCLEOTIDE SEQUENCE</scope>
    <source>
        <strain evidence="2">MPI-CAGE-AT-0016</strain>
    </source>
</reference>
<name>A0A8K0TTA8_9PEZI</name>
<sequence>MSPSRSASVPGASLSGRDSRAHQRELNRIAQHRCREKKRLKAQRSDRGDSETMQRTVRDRDGPPRASTSGPGSMSDSGIHPSASPPRPSSAGTQVTALTSEYGEASSNASLSQSSIRIQGSQTTSTVLPKPINMLDGNSMPTEGRSYQTLNAGTYQSVASFSGPPSAANACGSTTMAAALRIVGSAFGSKLEANLPGRSSPEAIRPVLLHPRSPSTLVLLPVFCVNHMVLATWVGREAIVIYDHMTSMDSLGNASQTIFGYTTPPESSPPIFITAPQLARDDKECGVLLTAAIFFVVTGHPVPCDLDATLWEQMLSLLCEPLSLDEITLVQTVVNTFDPGSALVNAFITIPPRDRPTTSLSIPSFGSVTRSAHSVHRLLKTVNSAHSLFHIIGEAALREIRNASTKPANDRDQGAIRAAAEAWTILTRLQVYCAAFARRLDLADKLLGMQHDNEGTGDTLL</sequence>
<dbReference type="Proteomes" id="UP000813385">
    <property type="component" value="Unassembled WGS sequence"/>
</dbReference>
<feature type="compositionally biased region" description="Polar residues" evidence="1">
    <location>
        <begin position="116"/>
        <end position="127"/>
    </location>
</feature>
<dbReference type="AlphaFoldDB" id="A0A8K0TTA8"/>
<organism evidence="2 3">
    <name type="scientific">Plectosphaerella cucumerina</name>
    <dbReference type="NCBI Taxonomy" id="40658"/>
    <lineage>
        <taxon>Eukaryota</taxon>
        <taxon>Fungi</taxon>
        <taxon>Dikarya</taxon>
        <taxon>Ascomycota</taxon>
        <taxon>Pezizomycotina</taxon>
        <taxon>Sordariomycetes</taxon>
        <taxon>Hypocreomycetidae</taxon>
        <taxon>Glomerellales</taxon>
        <taxon>Plectosphaerellaceae</taxon>
        <taxon>Plectosphaerella</taxon>
    </lineage>
</organism>
<feature type="compositionally biased region" description="Basic and acidic residues" evidence="1">
    <location>
        <begin position="43"/>
        <end position="63"/>
    </location>
</feature>
<dbReference type="EMBL" id="JAGPXD010000001">
    <property type="protein sequence ID" value="KAH7377157.1"/>
    <property type="molecule type" value="Genomic_DNA"/>
</dbReference>
<comment type="caution">
    <text evidence="2">The sequence shown here is derived from an EMBL/GenBank/DDBJ whole genome shotgun (WGS) entry which is preliminary data.</text>
</comment>
<evidence type="ECO:0000256" key="1">
    <source>
        <dbReference type="SAM" id="MobiDB-lite"/>
    </source>
</evidence>
<feature type="compositionally biased region" description="Basic and acidic residues" evidence="1">
    <location>
        <begin position="17"/>
        <end position="27"/>
    </location>
</feature>
<evidence type="ECO:0000313" key="3">
    <source>
        <dbReference type="Proteomes" id="UP000813385"/>
    </source>
</evidence>
<feature type="compositionally biased region" description="Polar residues" evidence="1">
    <location>
        <begin position="66"/>
        <end position="76"/>
    </location>
</feature>
<evidence type="ECO:0000313" key="2">
    <source>
        <dbReference type="EMBL" id="KAH7377157.1"/>
    </source>
</evidence>
<proteinExistence type="predicted"/>
<feature type="region of interest" description="Disordered" evidence="1">
    <location>
        <begin position="1"/>
        <end position="133"/>
    </location>
</feature>
<keyword evidence="3" id="KW-1185">Reference proteome</keyword>
<gene>
    <name evidence="2" type="ORF">B0T11DRAFT_273604</name>
</gene>
<protein>
    <recommendedName>
        <fullName evidence="4">BZIP domain-containing protein</fullName>
    </recommendedName>
</protein>
<feature type="compositionally biased region" description="Low complexity" evidence="1">
    <location>
        <begin position="106"/>
        <end position="115"/>
    </location>
</feature>
<accession>A0A8K0TTA8</accession>
<dbReference type="CDD" id="cd14686">
    <property type="entry name" value="bZIP"/>
    <property type="match status" value="1"/>
</dbReference>
<evidence type="ECO:0008006" key="4">
    <source>
        <dbReference type="Google" id="ProtNLM"/>
    </source>
</evidence>